<proteinExistence type="predicted"/>
<comment type="caution">
    <text evidence="1">The sequence shown here is derived from an EMBL/GenBank/DDBJ whole genome shotgun (WGS) entry which is preliminary data.</text>
</comment>
<evidence type="ECO:0000313" key="2">
    <source>
        <dbReference type="Proteomes" id="UP000499080"/>
    </source>
</evidence>
<accession>A0A4Y2M9Y6</accession>
<dbReference type="Proteomes" id="UP000499080">
    <property type="component" value="Unassembled WGS sequence"/>
</dbReference>
<name>A0A4Y2M9Y6_ARAVE</name>
<protein>
    <submittedName>
        <fullName evidence="1">Uncharacterized protein</fullName>
    </submittedName>
</protein>
<dbReference type="EMBL" id="BGPR01007057">
    <property type="protein sequence ID" value="GBN23928.1"/>
    <property type="molecule type" value="Genomic_DNA"/>
</dbReference>
<evidence type="ECO:0000313" key="1">
    <source>
        <dbReference type="EMBL" id="GBN23928.1"/>
    </source>
</evidence>
<gene>
    <name evidence="1" type="ORF">AVEN_195026_1</name>
</gene>
<organism evidence="1 2">
    <name type="scientific">Araneus ventricosus</name>
    <name type="common">Orbweaver spider</name>
    <name type="synonym">Epeira ventricosa</name>
    <dbReference type="NCBI Taxonomy" id="182803"/>
    <lineage>
        <taxon>Eukaryota</taxon>
        <taxon>Metazoa</taxon>
        <taxon>Ecdysozoa</taxon>
        <taxon>Arthropoda</taxon>
        <taxon>Chelicerata</taxon>
        <taxon>Arachnida</taxon>
        <taxon>Araneae</taxon>
        <taxon>Araneomorphae</taxon>
        <taxon>Entelegynae</taxon>
        <taxon>Araneoidea</taxon>
        <taxon>Araneidae</taxon>
        <taxon>Araneus</taxon>
    </lineage>
</organism>
<sequence>MESWLENRPESLEKVSKDISDMQEEDDFASLMILNNEYVSLLDISLDTPYSSEIVFYDDAINCIDKQNTADKWDIETAQSIASNETEKCEKKSQVRVPFPSIRKTLRSG</sequence>
<reference evidence="1 2" key="1">
    <citation type="journal article" date="2019" name="Sci. Rep.">
        <title>Orb-weaving spider Araneus ventricosus genome elucidates the spidroin gene catalogue.</title>
        <authorList>
            <person name="Kono N."/>
            <person name="Nakamura H."/>
            <person name="Ohtoshi R."/>
            <person name="Moran D.A.P."/>
            <person name="Shinohara A."/>
            <person name="Yoshida Y."/>
            <person name="Fujiwara M."/>
            <person name="Mori M."/>
            <person name="Tomita M."/>
            <person name="Arakawa K."/>
        </authorList>
    </citation>
    <scope>NUCLEOTIDE SEQUENCE [LARGE SCALE GENOMIC DNA]</scope>
</reference>
<dbReference type="AlphaFoldDB" id="A0A4Y2M9Y6"/>
<keyword evidence="2" id="KW-1185">Reference proteome</keyword>